<organism evidence="3 4">
    <name type="scientific">Candidatus Giovannonibacteria bacterium RIFCSPHIGHO2_02_FULL_46_20</name>
    <dbReference type="NCBI Taxonomy" id="1798338"/>
    <lineage>
        <taxon>Bacteria</taxon>
        <taxon>Candidatus Giovannoniibacteriota</taxon>
    </lineage>
</organism>
<name>A0A1F5WDC0_9BACT</name>
<reference evidence="3 4" key="1">
    <citation type="journal article" date="2016" name="Nat. Commun.">
        <title>Thousands of microbial genomes shed light on interconnected biogeochemical processes in an aquifer system.</title>
        <authorList>
            <person name="Anantharaman K."/>
            <person name="Brown C.T."/>
            <person name="Hug L.A."/>
            <person name="Sharon I."/>
            <person name="Castelle C.J."/>
            <person name="Probst A.J."/>
            <person name="Thomas B.C."/>
            <person name="Singh A."/>
            <person name="Wilkins M.J."/>
            <person name="Karaoz U."/>
            <person name="Brodie E.L."/>
            <person name="Williams K.H."/>
            <person name="Hubbard S.S."/>
            <person name="Banfield J.F."/>
        </authorList>
    </citation>
    <scope>NUCLEOTIDE SEQUENCE [LARGE SCALE GENOMIC DNA]</scope>
</reference>
<dbReference type="EMBL" id="MFHQ01000039">
    <property type="protein sequence ID" value="OGF73615.1"/>
    <property type="molecule type" value="Genomic_DNA"/>
</dbReference>
<gene>
    <name evidence="3" type="ORF">A3J56_00530</name>
</gene>
<evidence type="ECO:0000313" key="4">
    <source>
        <dbReference type="Proteomes" id="UP000178406"/>
    </source>
</evidence>
<feature type="transmembrane region" description="Helical" evidence="2">
    <location>
        <begin position="72"/>
        <end position="88"/>
    </location>
</feature>
<evidence type="ECO:0008006" key="5">
    <source>
        <dbReference type="Google" id="ProtNLM"/>
    </source>
</evidence>
<evidence type="ECO:0000256" key="2">
    <source>
        <dbReference type="SAM" id="Phobius"/>
    </source>
</evidence>
<keyword evidence="2" id="KW-0472">Membrane</keyword>
<accession>A0A1F5WDC0</accession>
<evidence type="ECO:0000256" key="1">
    <source>
        <dbReference type="SAM" id="MobiDB-lite"/>
    </source>
</evidence>
<dbReference type="Proteomes" id="UP000178406">
    <property type="component" value="Unassembled WGS sequence"/>
</dbReference>
<keyword evidence="2" id="KW-0812">Transmembrane</keyword>
<feature type="transmembrane region" description="Helical" evidence="2">
    <location>
        <begin position="49"/>
        <end position="66"/>
    </location>
</feature>
<feature type="region of interest" description="Disordered" evidence="1">
    <location>
        <begin position="1"/>
        <end position="23"/>
    </location>
</feature>
<sequence>MPETKQSRKKARKAPRQQKQLEVSNQRTGKILFSWSAHEYEYYEKSTDWYWWVGFFALVLLGFALWQRSFLFALVILLGWFTVVLYAVRPPQMISFSIAERGILVRDRLYAWHDLRSFWIFYNPPIRKELVIAPKKTFLPTLKINLGDTDPTVIHDALLTFLPEIEEEDSLIDNLSRLVRF</sequence>
<protein>
    <recommendedName>
        <fullName evidence="5">DUF5673 domain-containing protein</fullName>
    </recommendedName>
</protein>
<dbReference type="AlphaFoldDB" id="A0A1F5WDC0"/>
<comment type="caution">
    <text evidence="3">The sequence shown here is derived from an EMBL/GenBank/DDBJ whole genome shotgun (WGS) entry which is preliminary data.</text>
</comment>
<feature type="compositionally biased region" description="Basic residues" evidence="1">
    <location>
        <begin position="7"/>
        <end position="16"/>
    </location>
</feature>
<evidence type="ECO:0000313" key="3">
    <source>
        <dbReference type="EMBL" id="OGF73615.1"/>
    </source>
</evidence>
<proteinExistence type="predicted"/>
<dbReference type="STRING" id="1798338.A3J56_00530"/>
<keyword evidence="2" id="KW-1133">Transmembrane helix</keyword>